<gene>
    <name evidence="1" type="primary">A02p019100.1_BraROA</name>
    <name evidence="1" type="ORF">IGI04_005817</name>
</gene>
<protein>
    <submittedName>
        <fullName evidence="1">Uncharacterized protein</fullName>
    </submittedName>
</protein>
<comment type="caution">
    <text evidence="1">The sequence shown here is derived from an EMBL/GenBank/DDBJ whole genome shotgun (WGS) entry which is preliminary data.</text>
</comment>
<evidence type="ECO:0000313" key="2">
    <source>
        <dbReference type="Proteomes" id="UP000823674"/>
    </source>
</evidence>
<keyword evidence="2" id="KW-1185">Reference proteome</keyword>
<reference evidence="1 2" key="1">
    <citation type="submission" date="2021-03" db="EMBL/GenBank/DDBJ databases">
        <authorList>
            <person name="King G.J."/>
            <person name="Bancroft I."/>
            <person name="Baten A."/>
            <person name="Bloomfield J."/>
            <person name="Borpatragohain P."/>
            <person name="He Z."/>
            <person name="Irish N."/>
            <person name="Irwin J."/>
            <person name="Liu K."/>
            <person name="Mauleon R.P."/>
            <person name="Moore J."/>
            <person name="Morris R."/>
            <person name="Ostergaard L."/>
            <person name="Wang B."/>
            <person name="Wells R."/>
        </authorList>
    </citation>
    <scope>NUCLEOTIDE SEQUENCE [LARGE SCALE GENOMIC DNA]</scope>
    <source>
        <strain evidence="1">R-o-18</strain>
        <tissue evidence="1">Leaf</tissue>
    </source>
</reference>
<feature type="non-terminal residue" evidence="1">
    <location>
        <position position="1"/>
    </location>
</feature>
<evidence type="ECO:0000313" key="1">
    <source>
        <dbReference type="EMBL" id="KAG5409498.1"/>
    </source>
</evidence>
<dbReference type="EMBL" id="JADBGQ010000002">
    <property type="protein sequence ID" value="KAG5409498.1"/>
    <property type="molecule type" value="Genomic_DNA"/>
</dbReference>
<sequence length="100" mass="11393">HKKSCEIERSSKAKPWTPLIPSSIHSETSLRIAFVSLSVVTNQIAKIHESCCSYSDWVRCDGIRGLLCEAHLYSDQQHHRRCHLGSKEQNGRKAKTSFEK</sequence>
<accession>A0ABQ7NFK8</accession>
<name>A0ABQ7NFK8_BRACM</name>
<proteinExistence type="predicted"/>
<dbReference type="Proteomes" id="UP000823674">
    <property type="component" value="Chromosome A02"/>
</dbReference>
<organism evidence="1 2">
    <name type="scientific">Brassica rapa subsp. trilocularis</name>
    <dbReference type="NCBI Taxonomy" id="1813537"/>
    <lineage>
        <taxon>Eukaryota</taxon>
        <taxon>Viridiplantae</taxon>
        <taxon>Streptophyta</taxon>
        <taxon>Embryophyta</taxon>
        <taxon>Tracheophyta</taxon>
        <taxon>Spermatophyta</taxon>
        <taxon>Magnoliopsida</taxon>
        <taxon>eudicotyledons</taxon>
        <taxon>Gunneridae</taxon>
        <taxon>Pentapetalae</taxon>
        <taxon>rosids</taxon>
        <taxon>malvids</taxon>
        <taxon>Brassicales</taxon>
        <taxon>Brassicaceae</taxon>
        <taxon>Brassiceae</taxon>
        <taxon>Brassica</taxon>
    </lineage>
</organism>